<dbReference type="OrthoDB" id="2546021at2759"/>
<keyword evidence="1" id="KW-0732">Signal</keyword>
<organism evidence="3 4">
    <name type="scientific">Sporisorium scitamineum</name>
    <dbReference type="NCBI Taxonomy" id="49012"/>
    <lineage>
        <taxon>Eukaryota</taxon>
        <taxon>Fungi</taxon>
        <taxon>Dikarya</taxon>
        <taxon>Basidiomycota</taxon>
        <taxon>Ustilaginomycotina</taxon>
        <taxon>Ustilaginomycetes</taxon>
        <taxon>Ustilaginales</taxon>
        <taxon>Ustilaginaceae</taxon>
        <taxon>Sporisorium</taxon>
    </lineage>
</organism>
<evidence type="ECO:0000313" key="2">
    <source>
        <dbReference type="EMBL" id="CDR88284.1"/>
    </source>
</evidence>
<name>A0A0F7S204_9BASI</name>
<reference evidence="4" key="1">
    <citation type="submission" date="2014-06" db="EMBL/GenBank/DDBJ databases">
        <authorList>
            <person name="Berkman P.J."/>
        </authorList>
    </citation>
    <scope>NUCLEOTIDE SEQUENCE [LARGE SCALE GENOMIC DNA]</scope>
</reference>
<evidence type="ECO:0000313" key="4">
    <source>
        <dbReference type="Proteomes" id="UP000242770"/>
    </source>
</evidence>
<evidence type="ECO:0000256" key="1">
    <source>
        <dbReference type="SAM" id="SignalP"/>
    </source>
</evidence>
<reference evidence="3" key="3">
    <citation type="submission" date="2014-06" db="EMBL/GenBank/DDBJ databases">
        <authorList>
            <person name="Berkman J.Paul."/>
        </authorList>
    </citation>
    <scope>NUCLEOTIDE SEQUENCE [LARGE SCALE GENOMIC DNA]</scope>
</reference>
<dbReference type="EMBL" id="CCFA01000378">
    <property type="protein sequence ID" value="CDW95414.1"/>
    <property type="molecule type" value="Genomic_DNA"/>
</dbReference>
<dbReference type="Proteomes" id="UP000242770">
    <property type="component" value="Unassembled WGS sequence"/>
</dbReference>
<proteinExistence type="predicted"/>
<protein>
    <recommendedName>
        <fullName evidence="5">Effector protein 1</fullName>
    </recommendedName>
</protein>
<evidence type="ECO:0000313" key="3">
    <source>
        <dbReference type="EMBL" id="CDW95414.1"/>
    </source>
</evidence>
<keyword evidence="4" id="KW-1185">Reference proteome</keyword>
<reference evidence="2" key="2">
    <citation type="submission" date="2014-06" db="EMBL/GenBank/DDBJ databases">
        <authorList>
            <person name="Ju J."/>
            <person name="Zhang J."/>
        </authorList>
    </citation>
    <scope>NUCLEOTIDE SEQUENCE</scope>
    <source>
        <strain evidence="2">SscI8</strain>
    </source>
</reference>
<dbReference type="AlphaFoldDB" id="A0A0F7S204"/>
<gene>
    <name evidence="3" type="primary">SSCI07380.1</name>
    <name evidence="2" type="ORF">SPSC_04111</name>
</gene>
<sequence>MMIELTTAFVAAAAVLSTAAQAQLQCSLSTIDSNIISVDAFSASDLASRFARPDDKPNWADVLLTEEYQSDVWDADRYIVMRHNGEDCRKVGKAKYHICNADYVEEETGNSCAQVISKSHSGFSNKGKSLVIPASPPQSPGSTDPAFMGVTPNTPVHFRVSLSSSLSYWWAGITETCANQIFNADDKPMKYLTFTADNMHTWKTVSVILDQPDINFDDSWRCNHDPNMSAKKPYGFTYDNGKSWTFSNVAFEPILYQAALK</sequence>
<feature type="chain" id="PRO_5015039071" description="Effector protein 1" evidence="1">
    <location>
        <begin position="23"/>
        <end position="261"/>
    </location>
</feature>
<dbReference type="EMBL" id="LK056677">
    <property type="protein sequence ID" value="CDR88284.1"/>
    <property type="molecule type" value="Genomic_DNA"/>
</dbReference>
<evidence type="ECO:0008006" key="5">
    <source>
        <dbReference type="Google" id="ProtNLM"/>
    </source>
</evidence>
<feature type="signal peptide" evidence="1">
    <location>
        <begin position="1"/>
        <end position="22"/>
    </location>
</feature>
<accession>A0A0F7S204</accession>